<dbReference type="AlphaFoldDB" id="A0A087TT63"/>
<dbReference type="EMBL" id="KK116626">
    <property type="protein sequence ID" value="KFM68302.1"/>
    <property type="molecule type" value="Genomic_DNA"/>
</dbReference>
<organism evidence="1 2">
    <name type="scientific">Stegodyphus mimosarum</name>
    <name type="common">African social velvet spider</name>
    <dbReference type="NCBI Taxonomy" id="407821"/>
    <lineage>
        <taxon>Eukaryota</taxon>
        <taxon>Metazoa</taxon>
        <taxon>Ecdysozoa</taxon>
        <taxon>Arthropoda</taxon>
        <taxon>Chelicerata</taxon>
        <taxon>Arachnida</taxon>
        <taxon>Araneae</taxon>
        <taxon>Araneomorphae</taxon>
        <taxon>Entelegynae</taxon>
        <taxon>Eresoidea</taxon>
        <taxon>Eresidae</taxon>
        <taxon>Stegodyphus</taxon>
    </lineage>
</organism>
<gene>
    <name evidence="1" type="ORF">X975_17985</name>
</gene>
<accession>A0A087TT63</accession>
<proteinExistence type="predicted"/>
<name>A0A087TT63_STEMI</name>
<protein>
    <submittedName>
        <fullName evidence="1">Uncharacterized protein</fullName>
    </submittedName>
</protein>
<sequence>MLCNFFNEIRTVQNRMHDKFWTIRFYNWRSILRTKYMGEITTSFQGRYSCKVWCTSIVSASTYYTYSAIKAFMRFVRQNWNN</sequence>
<evidence type="ECO:0000313" key="1">
    <source>
        <dbReference type="EMBL" id="KFM68302.1"/>
    </source>
</evidence>
<evidence type="ECO:0000313" key="2">
    <source>
        <dbReference type="Proteomes" id="UP000054359"/>
    </source>
</evidence>
<feature type="non-terminal residue" evidence="1">
    <location>
        <position position="82"/>
    </location>
</feature>
<dbReference type="Proteomes" id="UP000054359">
    <property type="component" value="Unassembled WGS sequence"/>
</dbReference>
<keyword evidence="2" id="KW-1185">Reference proteome</keyword>
<reference evidence="1 2" key="1">
    <citation type="submission" date="2013-11" db="EMBL/GenBank/DDBJ databases">
        <title>Genome sequencing of Stegodyphus mimosarum.</title>
        <authorList>
            <person name="Bechsgaard J."/>
        </authorList>
    </citation>
    <scope>NUCLEOTIDE SEQUENCE [LARGE SCALE GENOMIC DNA]</scope>
</reference>